<evidence type="ECO:0000313" key="5">
    <source>
        <dbReference type="EMBL" id="MDK2126681.1"/>
    </source>
</evidence>
<dbReference type="PANTHER" id="PTHR43004:SF19">
    <property type="entry name" value="BINDING MONOOXYGENASE, PUTATIVE (JCVI)-RELATED"/>
    <property type="match status" value="1"/>
</dbReference>
<dbReference type="InterPro" id="IPR036188">
    <property type="entry name" value="FAD/NAD-bd_sf"/>
</dbReference>
<dbReference type="Proteomes" id="UP001172778">
    <property type="component" value="Unassembled WGS sequence"/>
</dbReference>
<keyword evidence="3" id="KW-0274">FAD</keyword>
<evidence type="ECO:0000256" key="1">
    <source>
        <dbReference type="ARBA" id="ARBA00001974"/>
    </source>
</evidence>
<accession>A0ABT7E2Y6</accession>
<dbReference type="PRINTS" id="PR00420">
    <property type="entry name" value="RNGMNOXGNASE"/>
</dbReference>
<dbReference type="EMBL" id="JARRAF010000046">
    <property type="protein sequence ID" value="MDK2126681.1"/>
    <property type="molecule type" value="Genomic_DNA"/>
</dbReference>
<dbReference type="GO" id="GO:0004497">
    <property type="term" value="F:monooxygenase activity"/>
    <property type="evidence" value="ECO:0007669"/>
    <property type="project" value="UniProtKB-KW"/>
</dbReference>
<sequence length="453" mass="48901">MQALPTIIGAGPTGLLLGCLLQQQGVDCQIIERLPEPSWLTRAVMIHSASLDILDQIGVAIEVIALGLPQRFIHFQLEDGERYSLDFDQLSGMGYPGFINLRQPVLEAVLARRFSELGGKILRGRSLLAAIQNAAGVSLSLDGPEGPHTLTVPWLVGCDGANSTVRQMLGGAFSGRDYPYSYVLAEGTPRAGTGSFDAIGEASYMLINAGAALSVVPMENGEIRIAGPGLAEDLTDRALDASAVEAIFGRTGLRGLPQIAQYSATRQYRVRERVAERFAEGRIFLCGDAAHLHSPSGGQAMNLGFGDAFALAWRLARHADVRQIAPAYSQERRLLAQAVIERTQIGPLLEAMRNHTLDAQGLVHLTDSFSQLYHHWGDSATPLSSLQLSAGARLPNLWLDGGRRLWQGLTSGWLEVGGHQPAGQALADLYRCRARLKVRPDFVVEQVESLEAA</sequence>
<name>A0ABT7E2Y6_9NEIS</name>
<dbReference type="Gene3D" id="3.30.70.2450">
    <property type="match status" value="1"/>
</dbReference>
<proteinExistence type="predicted"/>
<keyword evidence="2" id="KW-0285">Flavoprotein</keyword>
<keyword evidence="6" id="KW-1185">Reference proteome</keyword>
<reference evidence="5" key="1">
    <citation type="submission" date="2023-03" db="EMBL/GenBank/DDBJ databases">
        <title>Chitinimonas shenzhenensis gen. nov., sp. nov., a novel member of family Burkholderiaceae isolated from activated sludge collected in Shen Zhen, China.</title>
        <authorList>
            <person name="Wang X."/>
        </authorList>
    </citation>
    <scope>NUCLEOTIDE SEQUENCE</scope>
    <source>
        <strain evidence="5">DQS-5</strain>
    </source>
</reference>
<keyword evidence="5" id="KW-0560">Oxidoreductase</keyword>
<dbReference type="InterPro" id="IPR002938">
    <property type="entry name" value="FAD-bd"/>
</dbReference>
<dbReference type="PANTHER" id="PTHR43004">
    <property type="entry name" value="TRK SYSTEM POTASSIUM UPTAKE PROTEIN"/>
    <property type="match status" value="1"/>
</dbReference>
<comment type="cofactor">
    <cofactor evidence="1">
        <name>FAD</name>
        <dbReference type="ChEBI" id="CHEBI:57692"/>
    </cofactor>
</comment>
<protein>
    <submittedName>
        <fullName evidence="5">FAD-dependent monooxygenase</fullName>
    </submittedName>
</protein>
<evidence type="ECO:0000256" key="2">
    <source>
        <dbReference type="ARBA" id="ARBA00022630"/>
    </source>
</evidence>
<evidence type="ECO:0000259" key="4">
    <source>
        <dbReference type="Pfam" id="PF01494"/>
    </source>
</evidence>
<dbReference type="Pfam" id="PF01494">
    <property type="entry name" value="FAD_binding_3"/>
    <property type="match status" value="1"/>
</dbReference>
<evidence type="ECO:0000313" key="6">
    <source>
        <dbReference type="Proteomes" id="UP001172778"/>
    </source>
</evidence>
<comment type="caution">
    <text evidence="5">The sequence shown here is derived from an EMBL/GenBank/DDBJ whole genome shotgun (WGS) entry which is preliminary data.</text>
</comment>
<gene>
    <name evidence="5" type="ORF">PZA18_21790</name>
</gene>
<dbReference type="RefSeq" id="WP_284103000.1">
    <property type="nucleotide sequence ID" value="NZ_JARRAF010000046.1"/>
</dbReference>
<organism evidence="5 6">
    <name type="scientific">Parachitinimonas caeni</name>
    <dbReference type="NCBI Taxonomy" id="3031301"/>
    <lineage>
        <taxon>Bacteria</taxon>
        <taxon>Pseudomonadati</taxon>
        <taxon>Pseudomonadota</taxon>
        <taxon>Betaproteobacteria</taxon>
        <taxon>Neisseriales</taxon>
        <taxon>Chitinibacteraceae</taxon>
        <taxon>Parachitinimonas</taxon>
    </lineage>
</organism>
<feature type="domain" description="FAD-binding" evidence="4">
    <location>
        <begin position="7"/>
        <end position="343"/>
    </location>
</feature>
<evidence type="ECO:0000256" key="3">
    <source>
        <dbReference type="ARBA" id="ARBA00022827"/>
    </source>
</evidence>
<dbReference type="InterPro" id="IPR050641">
    <property type="entry name" value="RIFMO-like"/>
</dbReference>
<dbReference type="SUPFAM" id="SSF51905">
    <property type="entry name" value="FAD/NAD(P)-binding domain"/>
    <property type="match status" value="1"/>
</dbReference>
<dbReference type="Gene3D" id="3.50.50.60">
    <property type="entry name" value="FAD/NAD(P)-binding domain"/>
    <property type="match status" value="1"/>
</dbReference>
<keyword evidence="5" id="KW-0503">Monooxygenase</keyword>